<dbReference type="GeneID" id="108664677"/>
<dbReference type="InterPro" id="IPR003598">
    <property type="entry name" value="Ig_sub2"/>
</dbReference>
<feature type="domain" description="Ig-like" evidence="2">
    <location>
        <begin position="598"/>
        <end position="684"/>
    </location>
</feature>
<feature type="domain" description="Ig-like" evidence="2">
    <location>
        <begin position="489"/>
        <end position="594"/>
    </location>
</feature>
<dbReference type="Pfam" id="PF13927">
    <property type="entry name" value="Ig_3"/>
    <property type="match status" value="1"/>
</dbReference>
<gene>
    <name evidence="4" type="primary">LOC108664677</name>
</gene>
<sequence>MLGVHDNDCKTRSSAILEPISLGDATATLVNVSLTKMINEVQPSFRPSGVSRDVSFRTRNQSGVEDWNDINLKESPILKTQFFSDVDPLVELFMHTEYTDAELTIYSCYKVCFGVSNLATLQLSLITDNLIEILKEVHEMDKKVLDKNDFITTVSTDKVGSSVSQSYLMKTCPAKNNISNKIFSRTPSLKSLFVAGKNSVHETSYAPTSSFIQFTPQKSLCEELLADQYSGHLESTSNSIVVSPNSFIMPSYSETGTQMSNGKARDSFPRALKNSKQSSKAADSKTVGPGDSITHKILVHDETGFKVPSAKIKEKVQQHEFFNSANSRHCGVQTDAMSNKFIKIEAQLDEFHRYEVFGNHFPCSKVKNTTFTSTAFRGNDNRSPEAIEGQVNITEVPANLPSSTTSAAKVIIESRNPPEVISKRAVKANVSPKNYVSSAVRWAEFKTVNTPAFLLTFFLLTSLSFNGAMAKIRSRDDSDPVSNIRHVLPELELGNNSVTDVRFNEGSTAFLPCRFPTFPRHHENRVSWIRRWDWNILTAGIFTYTNDDRFVVLHKDGTNDWTLQIKFLQTHDNGTYECQVHTGSGFMSQFVNLHVITPRAVILEPSEFTIETGQDFSLTCVIQQSLEPPVYVMWLHGGVPVNYAPDRPRLDVQLIVKGATSRSVLSVKNAKYTDSGNYTCTAPNAVNDWVLVYITQGDTVAAVQRRQPNSSKTAEVEGAPALPSMANAAQPLLSTFRVSFSNVFRQLPDVLQPFVDILKLFTDVLKPSANTSNPSSEISPIFTGVLPSRIGFCEKSVRLTELTGETYVNVQIQQHVFETQCLHEPSKQEKYSVRSILDTINYIPVRIHPSVSVKRDYTYQRYIIDVILNVSLYLFLLQLFSLVLFESSSLGSFSVSQLNLKSSCLLRPCSTKFQNNVVNEKSLSAEVCRGADRR</sequence>
<dbReference type="InterPro" id="IPR007110">
    <property type="entry name" value="Ig-like_dom"/>
</dbReference>
<accession>A0A8B7MZ50</accession>
<dbReference type="InterPro" id="IPR037448">
    <property type="entry name" value="Zig-8"/>
</dbReference>
<evidence type="ECO:0000259" key="2">
    <source>
        <dbReference type="PROSITE" id="PS50835"/>
    </source>
</evidence>
<dbReference type="Gene3D" id="2.60.40.10">
    <property type="entry name" value="Immunoglobulins"/>
    <property type="match status" value="2"/>
</dbReference>
<dbReference type="SUPFAM" id="SSF48726">
    <property type="entry name" value="Immunoglobulin"/>
    <property type="match status" value="2"/>
</dbReference>
<organism evidence="3 4">
    <name type="scientific">Hyalella azteca</name>
    <name type="common">Amphipod</name>
    <dbReference type="NCBI Taxonomy" id="294128"/>
    <lineage>
        <taxon>Eukaryota</taxon>
        <taxon>Metazoa</taxon>
        <taxon>Ecdysozoa</taxon>
        <taxon>Arthropoda</taxon>
        <taxon>Crustacea</taxon>
        <taxon>Multicrustacea</taxon>
        <taxon>Malacostraca</taxon>
        <taxon>Eumalacostraca</taxon>
        <taxon>Peracarida</taxon>
        <taxon>Amphipoda</taxon>
        <taxon>Senticaudata</taxon>
        <taxon>Talitrida</taxon>
        <taxon>Talitroidea</taxon>
        <taxon>Hyalellidae</taxon>
        <taxon>Hyalella</taxon>
    </lineage>
</organism>
<dbReference type="RefSeq" id="XP_018006831.1">
    <property type="nucleotide sequence ID" value="XM_018151342.2"/>
</dbReference>
<dbReference type="InterPro" id="IPR003599">
    <property type="entry name" value="Ig_sub"/>
</dbReference>
<dbReference type="PANTHER" id="PTHR23279:SF45">
    <property type="entry name" value="DEFECTIVE PROBOSCIS EXTENSION RESPONSE 12, ISOFORM C"/>
    <property type="match status" value="1"/>
</dbReference>
<evidence type="ECO:0000256" key="1">
    <source>
        <dbReference type="SAM" id="MobiDB-lite"/>
    </source>
</evidence>
<dbReference type="SMART" id="SM00409">
    <property type="entry name" value="IG"/>
    <property type="match status" value="2"/>
</dbReference>
<dbReference type="OrthoDB" id="6353782at2759"/>
<dbReference type="SMART" id="SM00408">
    <property type="entry name" value="IGc2"/>
    <property type="match status" value="2"/>
</dbReference>
<evidence type="ECO:0000313" key="4">
    <source>
        <dbReference type="RefSeq" id="XP_018006831.1"/>
    </source>
</evidence>
<dbReference type="AlphaFoldDB" id="A0A8B7MZ50"/>
<dbReference type="InterPro" id="IPR013106">
    <property type="entry name" value="Ig_V-set"/>
</dbReference>
<protein>
    <submittedName>
        <fullName evidence="4">Uncharacterized protein LOC108664677</fullName>
    </submittedName>
</protein>
<dbReference type="PROSITE" id="PS50835">
    <property type="entry name" value="IG_LIKE"/>
    <property type="match status" value="2"/>
</dbReference>
<dbReference type="GO" id="GO:0050808">
    <property type="term" value="P:synapse organization"/>
    <property type="evidence" value="ECO:0007669"/>
    <property type="project" value="TreeGrafter"/>
</dbReference>
<dbReference type="PANTHER" id="PTHR23279">
    <property type="entry name" value="DEFECTIVE PROBOSCIS EXTENSION RESPONSE DPR -RELATED"/>
    <property type="match status" value="1"/>
</dbReference>
<dbReference type="InterPro" id="IPR036179">
    <property type="entry name" value="Ig-like_dom_sf"/>
</dbReference>
<dbReference type="InterPro" id="IPR013783">
    <property type="entry name" value="Ig-like_fold"/>
</dbReference>
<reference evidence="4" key="1">
    <citation type="submission" date="2025-08" db="UniProtKB">
        <authorList>
            <consortium name="RefSeq"/>
        </authorList>
    </citation>
    <scope>IDENTIFICATION</scope>
    <source>
        <tissue evidence="4">Whole organism</tissue>
    </source>
</reference>
<dbReference type="Proteomes" id="UP000694843">
    <property type="component" value="Unplaced"/>
</dbReference>
<dbReference type="Pfam" id="PF07686">
    <property type="entry name" value="V-set"/>
    <property type="match status" value="1"/>
</dbReference>
<evidence type="ECO:0000313" key="3">
    <source>
        <dbReference type="Proteomes" id="UP000694843"/>
    </source>
</evidence>
<keyword evidence="3" id="KW-1185">Reference proteome</keyword>
<feature type="region of interest" description="Disordered" evidence="1">
    <location>
        <begin position="253"/>
        <end position="289"/>
    </location>
</feature>
<proteinExistence type="predicted"/>
<dbReference type="GO" id="GO:0032589">
    <property type="term" value="C:neuron projection membrane"/>
    <property type="evidence" value="ECO:0007669"/>
    <property type="project" value="TreeGrafter"/>
</dbReference>
<name>A0A8B7MZ50_HYAAZ</name>
<dbReference type="KEGG" id="hazt:108664677"/>